<dbReference type="Proteomes" id="UP000603506">
    <property type="component" value="Unassembled WGS sequence"/>
</dbReference>
<gene>
    <name evidence="1" type="ORF">JNB19_02715</name>
</gene>
<dbReference type="RefSeq" id="WP_203094476.1">
    <property type="nucleotide sequence ID" value="NZ_JAESPH010000022.1"/>
</dbReference>
<protein>
    <submittedName>
        <fullName evidence="1">Uncharacterized protein</fullName>
    </submittedName>
</protein>
<comment type="caution">
    <text evidence="1">The sequence shown here is derived from an EMBL/GenBank/DDBJ whole genome shotgun (WGS) entry which is preliminary data.</text>
</comment>
<keyword evidence="2" id="KW-1185">Reference proteome</keyword>
<evidence type="ECO:0000313" key="1">
    <source>
        <dbReference type="EMBL" id="MBM0649679.1"/>
    </source>
</evidence>
<dbReference type="Pfam" id="PF20459">
    <property type="entry name" value="DUF6712"/>
    <property type="match status" value="2"/>
</dbReference>
<sequence>MFTNIQEIKQYTNVSNRLDFDLLKPYIEEALRVKVYPYIPKSVADTLTPPSGDGGLNALELLKKAVANYAVAYAIPFLKVNLSNTGGNYYTDDKMEKSPWWDLRDLGLSSIAMGDRALNDCIELLITAGKLQRASGVISSVNEFEKYYSLNNSWEVFVKLKPLIQWIWESLVAPQVSTCTPDDLRAYPAIWEKLQRTVVFFTVGEAAQMHSFSFTATAIVQQWEELPWQKSKILNGSELYTLAKRLQQLARHELAQLKQLLEKEAVACYVPSVAAQQVEKMKSGLYF</sequence>
<evidence type="ECO:0000313" key="2">
    <source>
        <dbReference type="Proteomes" id="UP000603506"/>
    </source>
</evidence>
<reference evidence="1 2" key="1">
    <citation type="submission" date="2021-01" db="EMBL/GenBank/DDBJ databases">
        <title>Evidence that Capnocytophaga endodontalis is a later homotypic synonym for Capnocytophaga genospecies AHN8471, and request for opinion on proposed recognition of strain AHN8471 as type strain of the species.</title>
        <authorList>
            <person name="Nicholson A.C."/>
            <person name="Hopper C.L."/>
            <person name="Gulvik C.A."/>
            <person name="Mcquiston J.R."/>
            <person name="Lau E.F."/>
        </authorList>
    </citation>
    <scope>NUCLEOTIDE SEQUENCE [LARGE SCALE GENOMIC DNA]</scope>
    <source>
        <strain evidence="1 2">AHN9576</strain>
    </source>
</reference>
<name>A0ABS1YTG0_9FLAO</name>
<accession>A0ABS1YTG0</accession>
<proteinExistence type="predicted"/>
<dbReference type="InterPro" id="IPR046558">
    <property type="entry name" value="DUF6712"/>
</dbReference>
<dbReference type="EMBL" id="JAEUAH010000002">
    <property type="protein sequence ID" value="MBM0649679.1"/>
    <property type="molecule type" value="Genomic_DNA"/>
</dbReference>
<organism evidence="1 2">
    <name type="scientific">Capnocytophaga genosp. AHN8471</name>
    <dbReference type="NCBI Taxonomy" id="327574"/>
    <lineage>
        <taxon>Bacteria</taxon>
        <taxon>Pseudomonadati</taxon>
        <taxon>Bacteroidota</taxon>
        <taxon>Flavobacteriia</taxon>
        <taxon>Flavobacteriales</taxon>
        <taxon>Flavobacteriaceae</taxon>
        <taxon>Capnocytophaga</taxon>
    </lineage>
</organism>